<keyword evidence="6" id="KW-1185">Reference proteome</keyword>
<dbReference type="PRINTS" id="PR01415">
    <property type="entry name" value="ANKYRIN"/>
</dbReference>
<evidence type="ECO:0000256" key="3">
    <source>
        <dbReference type="PROSITE-ProRule" id="PRU00023"/>
    </source>
</evidence>
<feature type="repeat" description="ANK" evidence="3">
    <location>
        <begin position="158"/>
        <end position="190"/>
    </location>
</feature>
<reference evidence="5" key="1">
    <citation type="submission" date="2022-01" db="EMBL/GenBank/DDBJ databases">
        <title>Comparative genomics reveals a dynamic genome evolution in the ectomycorrhizal milk-cap (Lactarius) mushrooms.</title>
        <authorList>
            <consortium name="DOE Joint Genome Institute"/>
            <person name="Lebreton A."/>
            <person name="Tang N."/>
            <person name="Kuo A."/>
            <person name="LaButti K."/>
            <person name="Drula E."/>
            <person name="Barry K."/>
            <person name="Clum A."/>
            <person name="Lipzen A."/>
            <person name="Mousain D."/>
            <person name="Ng V."/>
            <person name="Wang R."/>
            <person name="Wang X."/>
            <person name="Dai Y."/>
            <person name="Henrissat B."/>
            <person name="Grigoriev I.V."/>
            <person name="Guerin-Laguette A."/>
            <person name="Yu F."/>
            <person name="Martin F.M."/>
        </authorList>
    </citation>
    <scope>NUCLEOTIDE SEQUENCE</scope>
    <source>
        <strain evidence="5">QP</strain>
    </source>
</reference>
<proteinExistence type="predicted"/>
<dbReference type="Gene3D" id="1.25.40.20">
    <property type="entry name" value="Ankyrin repeat-containing domain"/>
    <property type="match status" value="2"/>
</dbReference>
<dbReference type="Pfam" id="PF12796">
    <property type="entry name" value="Ank_2"/>
    <property type="match status" value="1"/>
</dbReference>
<keyword evidence="2 3" id="KW-0040">ANK repeat</keyword>
<dbReference type="Proteomes" id="UP001201163">
    <property type="component" value="Unassembled WGS sequence"/>
</dbReference>
<sequence>MAEKDTSARLRKAVRENNLFLVKRLIQRIDMRNPDSGPRRYTSLAWAIVEGNEDMFEFLLNAGHDDDELSRDSENSTILILLADIKPPSTGLYASSDPDFIGSALRMARMYYDRYPFILDWSDSSGRTALHVAALKGNEELARMLCDLGADFDLSDNQGNTPLHHASAWGHIPIVQLLIERGCQFAAKNNDGYSPSDYAYSYSVRDTLESTARAQVEHNRKARRVFAQAAARAAELDGYETSVKALGLKDSTRNRSGSAASYTTATSDSGDVESLPSGYSYNSGISSSSLHNAYRSGASSGSTGTFSASSPTPTYSYPGLSSSSNPASALSPIASRVREQDANAMEAYLRRNRSGSGSTDVKMVEFPSPAGNTQVSSGPSVNGDNIASLPGVRGSVTPRRRLRPSSSAAQLRNHTKPPFIVTTPAASQDVAQRNRAGTNPTTRLPSSPHSPLTDTFGPVSPAGQRLPSRNSSLNALSASNDDAEPERFVGPSSDYAVFPDPPEEDPSPTVTPTVTNTPTSRRLPFHILSKPLPSIDLHNGHGHRRGSSIHSLR</sequence>
<protein>
    <submittedName>
        <fullName evidence="5">Ankyrin</fullName>
    </submittedName>
</protein>
<feature type="compositionally biased region" description="Low complexity" evidence="4">
    <location>
        <begin position="256"/>
        <end position="269"/>
    </location>
</feature>
<dbReference type="PROSITE" id="PS50088">
    <property type="entry name" value="ANK_REPEAT"/>
    <property type="match status" value="2"/>
</dbReference>
<dbReference type="InterPro" id="IPR036770">
    <property type="entry name" value="Ankyrin_rpt-contain_sf"/>
</dbReference>
<feature type="compositionally biased region" description="Polar residues" evidence="4">
    <location>
        <begin position="424"/>
        <end position="453"/>
    </location>
</feature>
<dbReference type="SUPFAM" id="SSF48403">
    <property type="entry name" value="Ankyrin repeat"/>
    <property type="match status" value="1"/>
</dbReference>
<evidence type="ECO:0000313" key="5">
    <source>
        <dbReference type="EMBL" id="KAH8999257.1"/>
    </source>
</evidence>
<evidence type="ECO:0000256" key="1">
    <source>
        <dbReference type="ARBA" id="ARBA00022737"/>
    </source>
</evidence>
<feature type="repeat" description="ANK" evidence="3">
    <location>
        <begin position="125"/>
        <end position="157"/>
    </location>
</feature>
<keyword evidence="1" id="KW-0677">Repeat</keyword>
<dbReference type="SMART" id="SM00248">
    <property type="entry name" value="ANK"/>
    <property type="match status" value="4"/>
</dbReference>
<evidence type="ECO:0000256" key="2">
    <source>
        <dbReference type="ARBA" id="ARBA00023043"/>
    </source>
</evidence>
<feature type="region of interest" description="Disordered" evidence="4">
    <location>
        <begin position="350"/>
        <end position="553"/>
    </location>
</feature>
<organism evidence="5 6">
    <name type="scientific">Lactarius akahatsu</name>
    <dbReference type="NCBI Taxonomy" id="416441"/>
    <lineage>
        <taxon>Eukaryota</taxon>
        <taxon>Fungi</taxon>
        <taxon>Dikarya</taxon>
        <taxon>Basidiomycota</taxon>
        <taxon>Agaricomycotina</taxon>
        <taxon>Agaricomycetes</taxon>
        <taxon>Russulales</taxon>
        <taxon>Russulaceae</taxon>
        <taxon>Lactarius</taxon>
    </lineage>
</organism>
<dbReference type="PANTHER" id="PTHR24171">
    <property type="entry name" value="ANKYRIN REPEAT DOMAIN-CONTAINING PROTEIN 39-RELATED"/>
    <property type="match status" value="1"/>
</dbReference>
<evidence type="ECO:0000256" key="4">
    <source>
        <dbReference type="SAM" id="MobiDB-lite"/>
    </source>
</evidence>
<feature type="compositionally biased region" description="Polar residues" evidence="4">
    <location>
        <begin position="370"/>
        <end position="385"/>
    </location>
</feature>
<name>A0AAD4LQV6_9AGAM</name>
<feature type="compositionally biased region" description="Low complexity" evidence="4">
    <location>
        <begin position="470"/>
        <end position="480"/>
    </location>
</feature>
<feature type="region of interest" description="Disordered" evidence="4">
    <location>
        <begin position="252"/>
        <end position="274"/>
    </location>
</feature>
<accession>A0AAD4LQV6</accession>
<dbReference type="EMBL" id="JAKELL010000004">
    <property type="protein sequence ID" value="KAH8999257.1"/>
    <property type="molecule type" value="Genomic_DNA"/>
</dbReference>
<dbReference type="AlphaFoldDB" id="A0AAD4LQV6"/>
<feature type="compositionally biased region" description="Basic residues" evidence="4">
    <location>
        <begin position="540"/>
        <end position="553"/>
    </location>
</feature>
<evidence type="ECO:0000313" key="6">
    <source>
        <dbReference type="Proteomes" id="UP001201163"/>
    </source>
</evidence>
<feature type="compositionally biased region" description="Low complexity" evidence="4">
    <location>
        <begin position="507"/>
        <end position="520"/>
    </location>
</feature>
<comment type="caution">
    <text evidence="5">The sequence shown here is derived from an EMBL/GenBank/DDBJ whole genome shotgun (WGS) entry which is preliminary data.</text>
</comment>
<feature type="compositionally biased region" description="Low complexity" evidence="4">
    <location>
        <begin position="296"/>
        <end position="332"/>
    </location>
</feature>
<gene>
    <name evidence="5" type="ORF">EDB92DRAFT_1833247</name>
</gene>
<feature type="region of interest" description="Disordered" evidence="4">
    <location>
        <begin position="294"/>
        <end position="332"/>
    </location>
</feature>
<dbReference type="InterPro" id="IPR002110">
    <property type="entry name" value="Ankyrin_rpt"/>
</dbReference>
<dbReference type="PROSITE" id="PS50297">
    <property type="entry name" value="ANK_REP_REGION"/>
    <property type="match status" value="2"/>
</dbReference>